<feature type="region of interest" description="Disordered" evidence="1">
    <location>
        <begin position="261"/>
        <end position="288"/>
    </location>
</feature>
<dbReference type="InterPro" id="IPR050951">
    <property type="entry name" value="Retrovirus_Pol_polyprotein"/>
</dbReference>
<feature type="domain" description="Integrase catalytic" evidence="2">
    <location>
        <begin position="21"/>
        <end position="193"/>
    </location>
</feature>
<dbReference type="PROSITE" id="PS50994">
    <property type="entry name" value="INTEGRASE"/>
    <property type="match status" value="1"/>
</dbReference>
<evidence type="ECO:0000313" key="3">
    <source>
        <dbReference type="EMBL" id="PFX34771.1"/>
    </source>
</evidence>
<evidence type="ECO:0000256" key="1">
    <source>
        <dbReference type="SAM" id="MobiDB-lite"/>
    </source>
</evidence>
<dbReference type="STRING" id="50429.A0A2B4SXY3"/>
<proteinExistence type="predicted"/>
<accession>A0A2B4SXY3</accession>
<dbReference type="SUPFAM" id="SSF53098">
    <property type="entry name" value="Ribonuclease H-like"/>
    <property type="match status" value="1"/>
</dbReference>
<dbReference type="GO" id="GO:0015074">
    <property type="term" value="P:DNA integration"/>
    <property type="evidence" value="ECO:0007669"/>
    <property type="project" value="InterPro"/>
</dbReference>
<organism evidence="3 4">
    <name type="scientific">Stylophora pistillata</name>
    <name type="common">Smooth cauliflower coral</name>
    <dbReference type="NCBI Taxonomy" id="50429"/>
    <lineage>
        <taxon>Eukaryota</taxon>
        <taxon>Metazoa</taxon>
        <taxon>Cnidaria</taxon>
        <taxon>Anthozoa</taxon>
        <taxon>Hexacorallia</taxon>
        <taxon>Scleractinia</taxon>
        <taxon>Astrocoeniina</taxon>
        <taxon>Pocilloporidae</taxon>
        <taxon>Stylophora</taxon>
    </lineage>
</organism>
<reference evidence="4" key="1">
    <citation type="journal article" date="2017" name="bioRxiv">
        <title>Comparative analysis of the genomes of Stylophora pistillata and Acropora digitifera provides evidence for extensive differences between species of corals.</title>
        <authorList>
            <person name="Voolstra C.R."/>
            <person name="Li Y."/>
            <person name="Liew Y.J."/>
            <person name="Baumgarten S."/>
            <person name="Zoccola D."/>
            <person name="Flot J.-F."/>
            <person name="Tambutte S."/>
            <person name="Allemand D."/>
            <person name="Aranda M."/>
        </authorList>
    </citation>
    <scope>NUCLEOTIDE SEQUENCE [LARGE SCALE GENOMIC DNA]</scope>
</reference>
<dbReference type="InterPro" id="IPR012337">
    <property type="entry name" value="RNaseH-like_sf"/>
</dbReference>
<dbReference type="Proteomes" id="UP000225706">
    <property type="component" value="Unassembled WGS sequence"/>
</dbReference>
<comment type="caution">
    <text evidence="3">The sequence shown here is derived from an EMBL/GenBank/DDBJ whole genome shotgun (WGS) entry which is preliminary data.</text>
</comment>
<sequence>MRAAIQESANCPVCASYSSSLPKEPMLSHKIPHGPRKFISQDLFKQGGWWYAVTIDHYSDWFEVDQLNKDITAAHVISVTKARFARYCVSDKFLSDNGPSMSLRSLQIWPWLMKFQLITRSPYCARATGKAGSAVKEAKKMLKKSDLPTGLLEHRNTPPQGNMQANYFNNIVVHICAPIFHLVMPLYNLDMQFSFYAHVVIQHGTVAQKDQAVDLMLNRIQPLGADNILALQCNTTTPNNVAAELILHMFQPNQLEGRNIHRVNNKKPPIPEKNLEDERTSLPSRKKD</sequence>
<dbReference type="InterPro" id="IPR001584">
    <property type="entry name" value="Integrase_cat-core"/>
</dbReference>
<gene>
    <name evidence="3" type="ORF">AWC38_SpisGene263</name>
</gene>
<evidence type="ECO:0000259" key="2">
    <source>
        <dbReference type="PROSITE" id="PS50994"/>
    </source>
</evidence>
<dbReference type="PANTHER" id="PTHR37984">
    <property type="entry name" value="PROTEIN CBG26694"/>
    <property type="match status" value="1"/>
</dbReference>
<name>A0A2B4SXY3_STYPI</name>
<feature type="compositionally biased region" description="Basic and acidic residues" evidence="1">
    <location>
        <begin position="269"/>
        <end position="280"/>
    </location>
</feature>
<evidence type="ECO:0000313" key="4">
    <source>
        <dbReference type="Proteomes" id="UP000225706"/>
    </source>
</evidence>
<keyword evidence="4" id="KW-1185">Reference proteome</keyword>
<dbReference type="PANTHER" id="PTHR37984:SF8">
    <property type="entry name" value="CCHC-TYPE DOMAIN-CONTAINING PROTEIN"/>
    <property type="match status" value="1"/>
</dbReference>
<dbReference type="GO" id="GO:0003676">
    <property type="term" value="F:nucleic acid binding"/>
    <property type="evidence" value="ECO:0007669"/>
    <property type="project" value="InterPro"/>
</dbReference>
<dbReference type="InterPro" id="IPR036397">
    <property type="entry name" value="RNaseH_sf"/>
</dbReference>
<dbReference type="EMBL" id="LSMT01000002">
    <property type="protein sequence ID" value="PFX34771.1"/>
    <property type="molecule type" value="Genomic_DNA"/>
</dbReference>
<protein>
    <recommendedName>
        <fullName evidence="2">Integrase catalytic domain-containing protein</fullName>
    </recommendedName>
</protein>
<dbReference type="AlphaFoldDB" id="A0A2B4SXY3"/>
<dbReference type="Gene3D" id="3.30.420.10">
    <property type="entry name" value="Ribonuclease H-like superfamily/Ribonuclease H"/>
    <property type="match status" value="1"/>
</dbReference>